<dbReference type="STRING" id="1797110.A3841_16765"/>
<dbReference type="InterPro" id="IPR001509">
    <property type="entry name" value="Epimerase_deHydtase"/>
</dbReference>
<dbReference type="Gene3D" id="3.40.50.720">
    <property type="entry name" value="NAD(P)-binding Rossmann-like Domain"/>
    <property type="match status" value="1"/>
</dbReference>
<dbReference type="PANTHER" id="PTHR12126">
    <property type="entry name" value="NADH-UBIQUINONE OXIDOREDUCTASE 39 KDA SUBUNIT-RELATED"/>
    <property type="match status" value="1"/>
</dbReference>
<evidence type="ECO:0000313" key="2">
    <source>
        <dbReference type="EMBL" id="OKL40014.1"/>
    </source>
</evidence>
<dbReference type="PANTHER" id="PTHR12126:SF11">
    <property type="entry name" value="NADH DEHYDROGENASE [UBIQUINONE] 1 ALPHA SUBCOMPLEX SUBUNIT 9, MITOCHONDRIAL"/>
    <property type="match status" value="1"/>
</dbReference>
<name>A0A1Q5PCT4_9BACT</name>
<dbReference type="SUPFAM" id="SSF51735">
    <property type="entry name" value="NAD(P)-binding Rossmann-fold domains"/>
    <property type="match status" value="1"/>
</dbReference>
<accession>A0A1Q5PCT4</accession>
<feature type="domain" description="NAD-dependent epimerase/dehydratase" evidence="1">
    <location>
        <begin position="3"/>
        <end position="109"/>
    </location>
</feature>
<proteinExistence type="predicted"/>
<organism evidence="2 3">
    <name type="scientific">Pontibacter flavimaris</name>
    <dbReference type="NCBI Taxonomy" id="1797110"/>
    <lineage>
        <taxon>Bacteria</taxon>
        <taxon>Pseudomonadati</taxon>
        <taxon>Bacteroidota</taxon>
        <taxon>Cytophagia</taxon>
        <taxon>Cytophagales</taxon>
        <taxon>Hymenobacteraceae</taxon>
        <taxon>Pontibacter</taxon>
    </lineage>
</organism>
<protein>
    <recommendedName>
        <fullName evidence="1">NAD-dependent epimerase/dehydratase domain-containing protein</fullName>
    </recommendedName>
</protein>
<evidence type="ECO:0000313" key="3">
    <source>
        <dbReference type="Proteomes" id="UP000186551"/>
    </source>
</evidence>
<dbReference type="AlphaFoldDB" id="A0A1Q5PCT4"/>
<dbReference type="GO" id="GO:0044877">
    <property type="term" value="F:protein-containing complex binding"/>
    <property type="evidence" value="ECO:0007669"/>
    <property type="project" value="TreeGrafter"/>
</dbReference>
<dbReference type="Pfam" id="PF01370">
    <property type="entry name" value="Epimerase"/>
    <property type="match status" value="1"/>
</dbReference>
<reference evidence="2 3" key="1">
    <citation type="submission" date="2016-03" db="EMBL/GenBank/DDBJ databases">
        <title>Genome sequence of Pontibacter sp. nov., of the family cytophagaceae, isolated from marine sediment of the Yellow Sea, China.</title>
        <authorList>
            <person name="Zhang G."/>
            <person name="Zhang R."/>
        </authorList>
    </citation>
    <scope>NUCLEOTIDE SEQUENCE [LARGE SCALE GENOMIC DNA]</scope>
    <source>
        <strain evidence="2 3">S10-8</strain>
    </source>
</reference>
<dbReference type="InterPro" id="IPR051207">
    <property type="entry name" value="ComplexI_NDUFA9_subunit"/>
</dbReference>
<evidence type="ECO:0000259" key="1">
    <source>
        <dbReference type="Pfam" id="PF01370"/>
    </source>
</evidence>
<gene>
    <name evidence="2" type="ORF">A3841_16765</name>
</gene>
<dbReference type="Proteomes" id="UP000186551">
    <property type="component" value="Unassembled WGS sequence"/>
</dbReference>
<dbReference type="EMBL" id="LVWA01000005">
    <property type="protein sequence ID" value="OKL40014.1"/>
    <property type="molecule type" value="Genomic_DNA"/>
</dbReference>
<dbReference type="RefSeq" id="WP_139307929.1">
    <property type="nucleotide sequence ID" value="NZ_LVWA01000005.1"/>
</dbReference>
<comment type="caution">
    <text evidence="2">The sequence shown here is derived from an EMBL/GenBank/DDBJ whole genome shotgun (WGS) entry which is preliminary data.</text>
</comment>
<sequence length="291" mass="32357">MRIVLLGASGQLGSHILPRLRQDYPQAEVVGCVRGEGFPEVSDALHLLQFNPFQDDWATLGQVDVLINCIGIIRESAALDFEEAHVGLTRRMLQHRELIGSPRLIQLSALGADENSPSRFLRTKGLADKELLRHPDTVVLRPSIVCTPGTMLSRKLQQLQKLCRLTGGILPFPARMLETKLQPVAVEDLTELVSRLCVIADKPDVVEVGGKEVYTLNQLLLLIPTCRKIISFPQAGFNTLFPVLSWLFPSLLDREQLVLLQQDNVAHTDRSEMLLGKKMASTIAFWVAELA</sequence>
<dbReference type="InterPro" id="IPR036291">
    <property type="entry name" value="NAD(P)-bd_dom_sf"/>
</dbReference>
<dbReference type="OrthoDB" id="9776313at2"/>
<keyword evidence="3" id="KW-1185">Reference proteome</keyword>